<feature type="domain" description="EF-hand" evidence="4">
    <location>
        <begin position="125"/>
        <end position="158"/>
    </location>
</feature>
<dbReference type="AlphaFoldDB" id="A0AAV1S9X3"/>
<reference evidence="5 6" key="1">
    <citation type="submission" date="2024-01" db="EMBL/GenBank/DDBJ databases">
        <authorList>
            <person name="Waweru B."/>
        </authorList>
    </citation>
    <scope>NUCLEOTIDE SEQUENCE [LARGE SCALE GENOMIC DNA]</scope>
</reference>
<gene>
    <name evidence="5" type="ORF">DCAF_LOCUS19728</name>
</gene>
<dbReference type="FunFam" id="1.10.238.10:FF:000178">
    <property type="entry name" value="Calmodulin-2 A"/>
    <property type="match status" value="1"/>
</dbReference>
<name>A0AAV1S9X3_9ROSI</name>
<dbReference type="EMBL" id="CAWUPB010001173">
    <property type="protein sequence ID" value="CAK7347048.1"/>
    <property type="molecule type" value="Genomic_DNA"/>
</dbReference>
<protein>
    <recommendedName>
        <fullName evidence="4">EF-hand domain-containing protein</fullName>
    </recommendedName>
</protein>
<dbReference type="SUPFAM" id="SSF47473">
    <property type="entry name" value="EF-hand"/>
    <property type="match status" value="1"/>
</dbReference>
<comment type="caution">
    <text evidence="5">The sequence shown here is derived from an EMBL/GenBank/DDBJ whole genome shotgun (WGS) entry which is preliminary data.</text>
</comment>
<keyword evidence="2" id="KW-0677">Repeat</keyword>
<dbReference type="PROSITE" id="PS00018">
    <property type="entry name" value="EF_HAND_1"/>
    <property type="match status" value="4"/>
</dbReference>
<evidence type="ECO:0000259" key="4">
    <source>
        <dbReference type="PROSITE" id="PS50222"/>
    </source>
</evidence>
<dbReference type="PROSITE" id="PS50222">
    <property type="entry name" value="EF_HAND_2"/>
    <property type="match status" value="4"/>
</dbReference>
<feature type="domain" description="EF-hand" evidence="4">
    <location>
        <begin position="51"/>
        <end position="86"/>
    </location>
</feature>
<sequence length="158" mass="16747">MAQLGSLPADIESLSQVLSLMEAFRAFDSDNDGFITVAELGGILGSLGYNASEQDVSAMMQQGDTNKDGLLSMQEFLEMNTKDMELGTGLANLLKTAFEALDVDGNNIVTGAELYEGMLNGGLDLSLEVCQSIIASMDADGDGAVSYDDFKQIINSLL</sequence>
<feature type="domain" description="EF-hand" evidence="4">
    <location>
        <begin position="89"/>
        <end position="124"/>
    </location>
</feature>
<accession>A0AAV1S9X3</accession>
<organism evidence="5 6">
    <name type="scientific">Dovyalis caffra</name>
    <dbReference type="NCBI Taxonomy" id="77055"/>
    <lineage>
        <taxon>Eukaryota</taxon>
        <taxon>Viridiplantae</taxon>
        <taxon>Streptophyta</taxon>
        <taxon>Embryophyta</taxon>
        <taxon>Tracheophyta</taxon>
        <taxon>Spermatophyta</taxon>
        <taxon>Magnoliopsida</taxon>
        <taxon>eudicotyledons</taxon>
        <taxon>Gunneridae</taxon>
        <taxon>Pentapetalae</taxon>
        <taxon>rosids</taxon>
        <taxon>fabids</taxon>
        <taxon>Malpighiales</taxon>
        <taxon>Salicaceae</taxon>
        <taxon>Flacourtieae</taxon>
        <taxon>Dovyalis</taxon>
    </lineage>
</organism>
<dbReference type="InterPro" id="IPR011992">
    <property type="entry name" value="EF-hand-dom_pair"/>
</dbReference>
<evidence type="ECO:0000256" key="3">
    <source>
        <dbReference type="ARBA" id="ARBA00022837"/>
    </source>
</evidence>
<evidence type="ECO:0000256" key="2">
    <source>
        <dbReference type="ARBA" id="ARBA00022737"/>
    </source>
</evidence>
<evidence type="ECO:0000256" key="1">
    <source>
        <dbReference type="ARBA" id="ARBA00022723"/>
    </source>
</evidence>
<dbReference type="InterPro" id="IPR018247">
    <property type="entry name" value="EF_Hand_1_Ca_BS"/>
</dbReference>
<dbReference type="GO" id="GO:0043226">
    <property type="term" value="C:organelle"/>
    <property type="evidence" value="ECO:0007669"/>
    <property type="project" value="UniProtKB-ARBA"/>
</dbReference>
<proteinExistence type="predicted"/>
<dbReference type="InterPro" id="IPR039647">
    <property type="entry name" value="EF_hand_pair_protein_CML-like"/>
</dbReference>
<dbReference type="GO" id="GO:0005509">
    <property type="term" value="F:calcium ion binding"/>
    <property type="evidence" value="ECO:0007669"/>
    <property type="project" value="InterPro"/>
</dbReference>
<dbReference type="InterPro" id="IPR002048">
    <property type="entry name" value="EF_hand_dom"/>
</dbReference>
<dbReference type="PANTHER" id="PTHR10891">
    <property type="entry name" value="EF-HAND CALCIUM-BINDING DOMAIN CONTAINING PROTEIN"/>
    <property type="match status" value="1"/>
</dbReference>
<evidence type="ECO:0000313" key="5">
    <source>
        <dbReference type="EMBL" id="CAK7347048.1"/>
    </source>
</evidence>
<evidence type="ECO:0000313" key="6">
    <source>
        <dbReference type="Proteomes" id="UP001314170"/>
    </source>
</evidence>
<dbReference type="Pfam" id="PF13499">
    <property type="entry name" value="EF-hand_7"/>
    <property type="match status" value="2"/>
</dbReference>
<keyword evidence="6" id="KW-1185">Reference proteome</keyword>
<dbReference type="Gene3D" id="1.10.238.10">
    <property type="entry name" value="EF-hand"/>
    <property type="match status" value="2"/>
</dbReference>
<feature type="domain" description="EF-hand" evidence="4">
    <location>
        <begin position="15"/>
        <end position="50"/>
    </location>
</feature>
<dbReference type="Proteomes" id="UP001314170">
    <property type="component" value="Unassembled WGS sequence"/>
</dbReference>
<dbReference type="CDD" id="cd00051">
    <property type="entry name" value="EFh"/>
    <property type="match status" value="1"/>
</dbReference>
<dbReference type="SMART" id="SM00054">
    <property type="entry name" value="EFh"/>
    <property type="match status" value="4"/>
</dbReference>
<keyword evidence="1" id="KW-0479">Metal-binding</keyword>
<keyword evidence="3" id="KW-0106">Calcium</keyword>